<accession>A0AAV7M3S2</accession>
<dbReference type="AlphaFoldDB" id="A0AAV7M3S2"/>
<comment type="caution">
    <text evidence="1">The sequence shown here is derived from an EMBL/GenBank/DDBJ whole genome shotgun (WGS) entry which is preliminary data.</text>
</comment>
<evidence type="ECO:0000313" key="2">
    <source>
        <dbReference type="Proteomes" id="UP001066276"/>
    </source>
</evidence>
<dbReference type="EMBL" id="JANPWB010000014">
    <property type="protein sequence ID" value="KAJ1098051.1"/>
    <property type="molecule type" value="Genomic_DNA"/>
</dbReference>
<evidence type="ECO:0000313" key="1">
    <source>
        <dbReference type="EMBL" id="KAJ1098051.1"/>
    </source>
</evidence>
<sequence>MPPWTRPRLWGVVPSFGVPLSRTAVVPPPSTIFCTLLCASPGPQIHSSPVRFCGQLGSRQSLYSRHEQDGNSKSPTSVCACWGPGSGPVRAHQLVLSQHRALRVIRPWSPVRWARGRDPPPRCVTPMGIPPQSWGPDSMAHPVAAVPLTFSLSAQGQSRSGPTESPGKHPLVQGVGASLPWPPKPACPSRPSFCVFQPGRRSPRRLHDRSGQFLSSAPLFQPSPLVRQPALLPLCHAVS</sequence>
<keyword evidence="2" id="KW-1185">Reference proteome</keyword>
<dbReference type="Proteomes" id="UP001066276">
    <property type="component" value="Chromosome 10"/>
</dbReference>
<protein>
    <submittedName>
        <fullName evidence="1">Uncharacterized protein</fullName>
    </submittedName>
</protein>
<name>A0AAV7M3S2_PLEWA</name>
<proteinExistence type="predicted"/>
<gene>
    <name evidence="1" type="ORF">NDU88_003167</name>
</gene>
<reference evidence="1" key="1">
    <citation type="journal article" date="2022" name="bioRxiv">
        <title>Sequencing and chromosome-scale assembly of the giantPleurodeles waltlgenome.</title>
        <authorList>
            <person name="Brown T."/>
            <person name="Elewa A."/>
            <person name="Iarovenko S."/>
            <person name="Subramanian E."/>
            <person name="Araus A.J."/>
            <person name="Petzold A."/>
            <person name="Susuki M."/>
            <person name="Suzuki K.-i.T."/>
            <person name="Hayashi T."/>
            <person name="Toyoda A."/>
            <person name="Oliveira C."/>
            <person name="Osipova E."/>
            <person name="Leigh N.D."/>
            <person name="Simon A."/>
            <person name="Yun M.H."/>
        </authorList>
    </citation>
    <scope>NUCLEOTIDE SEQUENCE</scope>
    <source>
        <strain evidence="1">20211129_DDA</strain>
        <tissue evidence="1">Liver</tissue>
    </source>
</reference>
<organism evidence="1 2">
    <name type="scientific">Pleurodeles waltl</name>
    <name type="common">Iberian ribbed newt</name>
    <dbReference type="NCBI Taxonomy" id="8319"/>
    <lineage>
        <taxon>Eukaryota</taxon>
        <taxon>Metazoa</taxon>
        <taxon>Chordata</taxon>
        <taxon>Craniata</taxon>
        <taxon>Vertebrata</taxon>
        <taxon>Euteleostomi</taxon>
        <taxon>Amphibia</taxon>
        <taxon>Batrachia</taxon>
        <taxon>Caudata</taxon>
        <taxon>Salamandroidea</taxon>
        <taxon>Salamandridae</taxon>
        <taxon>Pleurodelinae</taxon>
        <taxon>Pleurodeles</taxon>
    </lineage>
</organism>